<evidence type="ECO:0000313" key="9">
    <source>
        <dbReference type="Proteomes" id="UP000277300"/>
    </source>
</evidence>
<dbReference type="FunFam" id="3.10.450.50:FF:000003">
    <property type="entry name" value="Nuclear transport factor 2 family protein"/>
    <property type="match status" value="1"/>
</dbReference>
<dbReference type="Pfam" id="PF00076">
    <property type="entry name" value="RRM_1"/>
    <property type="match status" value="1"/>
</dbReference>
<feature type="compositionally biased region" description="Low complexity" evidence="3">
    <location>
        <begin position="473"/>
        <end position="490"/>
    </location>
</feature>
<dbReference type="PROSITE" id="PS50102">
    <property type="entry name" value="RRM"/>
    <property type="match status" value="1"/>
</dbReference>
<feature type="domain" description="RRM" evidence="4">
    <location>
        <begin position="571"/>
        <end position="642"/>
    </location>
</feature>
<dbReference type="PROSITE" id="PS50177">
    <property type="entry name" value="NTF2_DOMAIN"/>
    <property type="match status" value="1"/>
</dbReference>
<feature type="compositionally biased region" description="Low complexity" evidence="3">
    <location>
        <begin position="437"/>
        <end position="458"/>
    </location>
</feature>
<proteinExistence type="predicted"/>
<dbReference type="PANTHER" id="PTHR10693:SF20">
    <property type="entry name" value="AT27578P"/>
    <property type="match status" value="1"/>
</dbReference>
<dbReference type="PANTHER" id="PTHR10693">
    <property type="entry name" value="RAS GTPASE-ACTIVATING PROTEIN-BINDING PROTEIN"/>
    <property type="match status" value="1"/>
</dbReference>
<feature type="compositionally biased region" description="Low complexity" evidence="3">
    <location>
        <begin position="506"/>
        <end position="558"/>
    </location>
</feature>
<feature type="compositionally biased region" description="Basic and acidic residues" evidence="3">
    <location>
        <begin position="684"/>
        <end position="697"/>
    </location>
</feature>
<feature type="domain" description="T-SNARE coiled-coil homology" evidence="6">
    <location>
        <begin position="128"/>
        <end position="190"/>
    </location>
</feature>
<dbReference type="Pfam" id="PF02136">
    <property type="entry name" value="NTF2"/>
    <property type="match status" value="1"/>
</dbReference>
<dbReference type="InterPro" id="IPR012677">
    <property type="entry name" value="Nucleotide-bd_a/b_plait_sf"/>
</dbReference>
<evidence type="ECO:0000259" key="6">
    <source>
        <dbReference type="PROSITE" id="PS50192"/>
    </source>
</evidence>
<accession>A0A3F2RQE1</accession>
<dbReference type="EMBL" id="MBAD02002119">
    <property type="protein sequence ID" value="RLN49667.1"/>
    <property type="molecule type" value="Genomic_DNA"/>
</dbReference>
<evidence type="ECO:0000256" key="2">
    <source>
        <dbReference type="PROSITE-ProRule" id="PRU00176"/>
    </source>
</evidence>
<dbReference type="GO" id="GO:0003729">
    <property type="term" value="F:mRNA binding"/>
    <property type="evidence" value="ECO:0007669"/>
    <property type="project" value="TreeGrafter"/>
</dbReference>
<dbReference type="InterPro" id="IPR000504">
    <property type="entry name" value="RRM_dom"/>
</dbReference>
<feature type="domain" description="NTF2" evidence="5">
    <location>
        <begin position="212"/>
        <end position="331"/>
    </location>
</feature>
<dbReference type="InterPro" id="IPR035979">
    <property type="entry name" value="RBD_domain_sf"/>
</dbReference>
<sequence length="713" mass="76557">MVNDGAASPVITTLEDASAKLETLRTLTTSISEAAASPTLKTEQDYITGVVPQLDEATATYQTLAAFLREHKRSHNEGAGFRDVQRAFVRVMQELQTAQRGAAARREALCDADFIAGNGLVAISAQDIQTAKEEVLEAGEIAQEAAAVNALFRQVGTLVSEQGHGVDQIATKVEAIRVEIGKVPHQVLNDIMPEMSSPSTANEEQVPAPNTVGNTFMRQYYHFLAKEPQSLHRFYKNESRWCHGVGSHMEEPIAGQRAINDQILKRGYAGARVDLDAGSIDCQNSLGGGVLVLVTGVMTLRSSPEPKPFVQTFFLAVQPKGYFVLNDCLRFLELPGTSVESEKEIAAVATPVSPKSNGKELTVSPKKTVEKIETKKDLSPIKTETKTTTTTVKKVVKETPVSPVKATATVASSPVKKTMITTTTKTTKPEKKEEAPVKAPASPAKVSSPVKPTAKTASPPKPPVKSPKKQEKPVAAAPAATAEPVVAAPTEPEKPKTWAALFNSKAPTSVTPSSATTVAAPIKPATPKAASTPTPAPAAITPAAGAPTAEKSPKNKSGNGKEKEGSRPRLYSLFIRDVPSQTRENDLRELFKSYGSIAGVNVNQRGYAFVDYHEEKSMRAALAETTELRLFDKVLQVGERGERKEGQRGSFRSNDSRGRGRGHGSKSGRGERKERNGEDVSANKGDRREGPRREKTGNRRGGKTEGVPHSQVE</sequence>
<evidence type="ECO:0008006" key="11">
    <source>
        <dbReference type="Google" id="ProtNLM"/>
    </source>
</evidence>
<dbReference type="GO" id="GO:1990904">
    <property type="term" value="C:ribonucleoprotein complex"/>
    <property type="evidence" value="ECO:0007669"/>
    <property type="project" value="TreeGrafter"/>
</dbReference>
<evidence type="ECO:0000259" key="4">
    <source>
        <dbReference type="PROSITE" id="PS50102"/>
    </source>
</evidence>
<feature type="compositionally biased region" description="Basic and acidic residues" evidence="3">
    <location>
        <begin position="427"/>
        <end position="436"/>
    </location>
</feature>
<dbReference type="InterPro" id="IPR018222">
    <property type="entry name" value="Nuclear_transport_factor_2_euk"/>
</dbReference>
<dbReference type="CDD" id="cd00780">
    <property type="entry name" value="NTF2"/>
    <property type="match status" value="1"/>
</dbReference>
<name>A0A3F2RQE1_9STRA</name>
<dbReference type="Gene3D" id="3.10.450.50">
    <property type="match status" value="1"/>
</dbReference>
<dbReference type="InterPro" id="IPR010989">
    <property type="entry name" value="SNARE"/>
</dbReference>
<gene>
    <name evidence="7" type="ORF">BBJ29_001202</name>
    <name evidence="8" type="ORF">BBP00_00005168</name>
</gene>
<dbReference type="InterPro" id="IPR002075">
    <property type="entry name" value="NTF2_dom"/>
</dbReference>
<comment type="caution">
    <text evidence="8">The sequence shown here is derived from an EMBL/GenBank/DDBJ whole genome shotgun (WGS) entry which is preliminary data.</text>
</comment>
<dbReference type="SMART" id="SM00360">
    <property type="entry name" value="RRM"/>
    <property type="match status" value="1"/>
</dbReference>
<dbReference type="GO" id="GO:0016020">
    <property type="term" value="C:membrane"/>
    <property type="evidence" value="ECO:0007669"/>
    <property type="project" value="InterPro"/>
</dbReference>
<dbReference type="InterPro" id="IPR000727">
    <property type="entry name" value="T_SNARE_dom"/>
</dbReference>
<feature type="region of interest" description="Disordered" evidence="3">
    <location>
        <begin position="419"/>
        <end position="577"/>
    </location>
</feature>
<evidence type="ECO:0000313" key="7">
    <source>
        <dbReference type="EMBL" id="RLN49667.1"/>
    </source>
</evidence>
<feature type="region of interest" description="Disordered" evidence="3">
    <location>
        <begin position="639"/>
        <end position="713"/>
    </location>
</feature>
<evidence type="ECO:0000256" key="1">
    <source>
        <dbReference type="ARBA" id="ARBA00022884"/>
    </source>
</evidence>
<protein>
    <recommendedName>
        <fullName evidence="11">NTF2 domain-containing protein</fullName>
    </recommendedName>
</protein>
<evidence type="ECO:0000313" key="8">
    <source>
        <dbReference type="EMBL" id="RLN61822.1"/>
    </source>
</evidence>
<reference evidence="9 10" key="1">
    <citation type="submission" date="2018-07" db="EMBL/GenBank/DDBJ databases">
        <title>Genome sequencing of oomycete isolates from Chile give support for New Zealand origin for Phytophthora kernoviae and make available the first Nothophytophthora sp. genome.</title>
        <authorList>
            <person name="Studholme D.J."/>
            <person name="Sanfuentes E."/>
            <person name="Panda P."/>
            <person name="Hill R."/>
            <person name="Sambles C."/>
            <person name="Grant M."/>
            <person name="Williams N.M."/>
            <person name="Mcdougal R.L."/>
        </authorList>
    </citation>
    <scope>NUCLEOTIDE SEQUENCE [LARGE SCALE GENOMIC DNA]</scope>
    <source>
        <strain evidence="8">Chile6</strain>
        <strain evidence="7">Chile7</strain>
    </source>
</reference>
<dbReference type="PROSITE" id="PS50192">
    <property type="entry name" value="T_SNARE"/>
    <property type="match status" value="1"/>
</dbReference>
<dbReference type="GO" id="GO:0005829">
    <property type="term" value="C:cytosol"/>
    <property type="evidence" value="ECO:0007669"/>
    <property type="project" value="TreeGrafter"/>
</dbReference>
<dbReference type="SUPFAM" id="SSF54928">
    <property type="entry name" value="RNA-binding domain, RBD"/>
    <property type="match status" value="1"/>
</dbReference>
<dbReference type="AlphaFoldDB" id="A0A3F2RQE1"/>
<dbReference type="SUPFAM" id="SSF47661">
    <property type="entry name" value="t-snare proteins"/>
    <property type="match status" value="1"/>
</dbReference>
<evidence type="ECO:0000313" key="10">
    <source>
        <dbReference type="Proteomes" id="UP000284657"/>
    </source>
</evidence>
<dbReference type="Proteomes" id="UP000277300">
    <property type="component" value="Unassembled WGS sequence"/>
</dbReference>
<evidence type="ECO:0000259" key="5">
    <source>
        <dbReference type="PROSITE" id="PS50177"/>
    </source>
</evidence>
<dbReference type="SUPFAM" id="SSF54427">
    <property type="entry name" value="NTF2-like"/>
    <property type="match status" value="1"/>
</dbReference>
<dbReference type="Proteomes" id="UP000284657">
    <property type="component" value="Unassembled WGS sequence"/>
</dbReference>
<dbReference type="OrthoDB" id="364348at2759"/>
<dbReference type="InterPro" id="IPR032710">
    <property type="entry name" value="NTF2-like_dom_sf"/>
</dbReference>
<dbReference type="EMBL" id="MBDO02000143">
    <property type="protein sequence ID" value="RLN61822.1"/>
    <property type="molecule type" value="Genomic_DNA"/>
</dbReference>
<dbReference type="CDD" id="cd00590">
    <property type="entry name" value="RRM_SF"/>
    <property type="match status" value="1"/>
</dbReference>
<dbReference type="Gene3D" id="3.30.70.330">
    <property type="match status" value="1"/>
</dbReference>
<dbReference type="InterPro" id="IPR039539">
    <property type="entry name" value="Ras_GTPase_bind_prot"/>
</dbReference>
<keyword evidence="1 2" id="KW-0694">RNA-binding</keyword>
<dbReference type="Gene3D" id="1.20.5.110">
    <property type="match status" value="1"/>
</dbReference>
<organism evidence="8 9">
    <name type="scientific">Phytophthora kernoviae</name>
    <dbReference type="NCBI Taxonomy" id="325452"/>
    <lineage>
        <taxon>Eukaryota</taxon>
        <taxon>Sar</taxon>
        <taxon>Stramenopiles</taxon>
        <taxon>Oomycota</taxon>
        <taxon>Peronosporomycetes</taxon>
        <taxon>Peronosporales</taxon>
        <taxon>Peronosporaceae</taxon>
        <taxon>Phytophthora</taxon>
    </lineage>
</organism>
<dbReference type="GO" id="GO:0016192">
    <property type="term" value="P:vesicle-mediated transport"/>
    <property type="evidence" value="ECO:0007669"/>
    <property type="project" value="InterPro"/>
</dbReference>
<feature type="compositionally biased region" description="Basic and acidic residues" evidence="3">
    <location>
        <begin position="668"/>
        <end position="678"/>
    </location>
</feature>
<evidence type="ECO:0000256" key="3">
    <source>
        <dbReference type="SAM" id="MobiDB-lite"/>
    </source>
</evidence>